<sequence>MKTLLLSATAVLLTSCATVKIQDCPDEKIINKMPQVGGQGLPSEYYIYKGERKEITDFDQEWLKKNCPSIRVQEVY</sequence>
<dbReference type="AlphaFoldDB" id="A0A239WHB3"/>
<organism evidence="1 2">
    <name type="scientific">Chryseobacterium taklimakanense</name>
    <dbReference type="NCBI Taxonomy" id="536441"/>
    <lineage>
        <taxon>Bacteria</taxon>
        <taxon>Pseudomonadati</taxon>
        <taxon>Bacteroidota</taxon>
        <taxon>Flavobacteriia</taxon>
        <taxon>Flavobacteriales</taxon>
        <taxon>Weeksellaceae</taxon>
        <taxon>Chryseobacterium group</taxon>
        <taxon>Chryseobacterium</taxon>
    </lineage>
</organism>
<accession>A0A239WHB3</accession>
<protein>
    <recommendedName>
        <fullName evidence="3">Lipoprotein</fullName>
    </recommendedName>
</protein>
<name>A0A239WHB3_9FLAO</name>
<dbReference type="PROSITE" id="PS51257">
    <property type="entry name" value="PROKAR_LIPOPROTEIN"/>
    <property type="match status" value="1"/>
</dbReference>
<reference evidence="1 2" key="1">
    <citation type="submission" date="2017-06" db="EMBL/GenBank/DDBJ databases">
        <authorList>
            <consortium name="Pathogen Informatics"/>
        </authorList>
    </citation>
    <scope>NUCLEOTIDE SEQUENCE [LARGE SCALE GENOMIC DNA]</scope>
    <source>
        <strain evidence="1 2">NCTC13490</strain>
    </source>
</reference>
<evidence type="ECO:0000313" key="2">
    <source>
        <dbReference type="Proteomes" id="UP000215196"/>
    </source>
</evidence>
<proteinExistence type="predicted"/>
<gene>
    <name evidence="1" type="ORF">SAMEA4412677_00208</name>
</gene>
<evidence type="ECO:0008006" key="3">
    <source>
        <dbReference type="Google" id="ProtNLM"/>
    </source>
</evidence>
<dbReference type="RefSeq" id="WP_095069546.1">
    <property type="nucleotide sequence ID" value="NZ_LT906465.1"/>
</dbReference>
<dbReference type="Proteomes" id="UP000215196">
    <property type="component" value="Chromosome 1"/>
</dbReference>
<dbReference type="KEGG" id="ctak:4412677_00208"/>
<keyword evidence="2" id="KW-1185">Reference proteome</keyword>
<dbReference type="EMBL" id="LT906465">
    <property type="protein sequence ID" value="SNV33303.1"/>
    <property type="molecule type" value="Genomic_DNA"/>
</dbReference>
<evidence type="ECO:0000313" key="1">
    <source>
        <dbReference type="EMBL" id="SNV33303.1"/>
    </source>
</evidence>